<evidence type="ECO:0000256" key="2">
    <source>
        <dbReference type="ARBA" id="ARBA00022679"/>
    </source>
</evidence>
<gene>
    <name evidence="4" type="ORF">ACFPPD_26215</name>
</gene>
<protein>
    <submittedName>
        <fullName evidence="4">Glycosyltransferase family 8 protein</fullName>
    </submittedName>
</protein>
<evidence type="ECO:0000256" key="1">
    <source>
        <dbReference type="ARBA" id="ARBA00022676"/>
    </source>
</evidence>
<keyword evidence="5" id="KW-1185">Reference proteome</keyword>
<dbReference type="Pfam" id="PF01501">
    <property type="entry name" value="Glyco_transf_8"/>
    <property type="match status" value="1"/>
</dbReference>
<sequence length="300" mass="34607">MDHPLDRKEIHIVGAIDNIYSQHLGVAFASMLINMSPGTMAYLYVLSAGLTEENKAKLKKTVSRFAGACIQFIHVDGSIYEQFIVSGQITRATYLRLAIPDALPTTIQKVIYMDSDVVVTGNIVELWDTDLRGHAIAAVIDPHCAYLRCKALQIPEKVYFNNGIMVMNLTKWREESISRKITDYTIRNTKSMVFPSQDPMNAVLYNDWLELPPTWNGHTSIMKEWKDSNPPAVIHYTDVSKPWHLDNFHPYKNEYYKYKRLTEWRSSKPEINLNRMMTRLMKKVLPRPVKKAVKKVMSLR</sequence>
<dbReference type="PANTHER" id="PTHR13778">
    <property type="entry name" value="GLYCOSYLTRANSFERASE 8 DOMAIN-CONTAINING PROTEIN"/>
    <property type="match status" value="1"/>
</dbReference>
<organism evidence="4 5">
    <name type="scientific">Cohnella suwonensis</name>
    <dbReference type="NCBI Taxonomy" id="696072"/>
    <lineage>
        <taxon>Bacteria</taxon>
        <taxon>Bacillati</taxon>
        <taxon>Bacillota</taxon>
        <taxon>Bacilli</taxon>
        <taxon>Bacillales</taxon>
        <taxon>Paenibacillaceae</taxon>
        <taxon>Cohnella</taxon>
    </lineage>
</organism>
<evidence type="ECO:0000256" key="3">
    <source>
        <dbReference type="ARBA" id="ARBA00022723"/>
    </source>
</evidence>
<evidence type="ECO:0000313" key="4">
    <source>
        <dbReference type="EMBL" id="MFC5472183.1"/>
    </source>
</evidence>
<dbReference type="SUPFAM" id="SSF53448">
    <property type="entry name" value="Nucleotide-diphospho-sugar transferases"/>
    <property type="match status" value="1"/>
</dbReference>
<dbReference type="RefSeq" id="WP_209749068.1">
    <property type="nucleotide sequence ID" value="NZ_JBHSMH010000118.1"/>
</dbReference>
<dbReference type="CDD" id="cd04194">
    <property type="entry name" value="GT8_A4GalT_like"/>
    <property type="match status" value="1"/>
</dbReference>
<dbReference type="InterPro" id="IPR050748">
    <property type="entry name" value="Glycosyltrans_8_dom-fam"/>
</dbReference>
<dbReference type="InterPro" id="IPR002495">
    <property type="entry name" value="Glyco_trans_8"/>
</dbReference>
<reference evidence="5" key="1">
    <citation type="journal article" date="2019" name="Int. J. Syst. Evol. Microbiol.">
        <title>The Global Catalogue of Microorganisms (GCM) 10K type strain sequencing project: providing services to taxonomists for standard genome sequencing and annotation.</title>
        <authorList>
            <consortium name="The Broad Institute Genomics Platform"/>
            <consortium name="The Broad Institute Genome Sequencing Center for Infectious Disease"/>
            <person name="Wu L."/>
            <person name="Ma J."/>
        </authorList>
    </citation>
    <scope>NUCLEOTIDE SEQUENCE [LARGE SCALE GENOMIC DNA]</scope>
    <source>
        <strain evidence="5">CCUG 57113</strain>
    </source>
</reference>
<proteinExistence type="predicted"/>
<keyword evidence="2" id="KW-0808">Transferase</keyword>
<comment type="caution">
    <text evidence="4">The sequence shown here is derived from an EMBL/GenBank/DDBJ whole genome shotgun (WGS) entry which is preliminary data.</text>
</comment>
<accession>A0ABW0M206</accession>
<dbReference type="EMBL" id="JBHSMH010000118">
    <property type="protein sequence ID" value="MFC5472183.1"/>
    <property type="molecule type" value="Genomic_DNA"/>
</dbReference>
<name>A0ABW0M206_9BACL</name>
<dbReference type="Proteomes" id="UP001596105">
    <property type="component" value="Unassembled WGS sequence"/>
</dbReference>
<dbReference type="PANTHER" id="PTHR13778:SF47">
    <property type="entry name" value="LIPOPOLYSACCHARIDE 1,3-GALACTOSYLTRANSFERASE"/>
    <property type="match status" value="1"/>
</dbReference>
<dbReference type="InterPro" id="IPR029044">
    <property type="entry name" value="Nucleotide-diphossugar_trans"/>
</dbReference>
<keyword evidence="3" id="KW-0479">Metal-binding</keyword>
<keyword evidence="1" id="KW-0328">Glycosyltransferase</keyword>
<evidence type="ECO:0000313" key="5">
    <source>
        <dbReference type="Proteomes" id="UP001596105"/>
    </source>
</evidence>
<dbReference type="Gene3D" id="3.90.550.10">
    <property type="entry name" value="Spore Coat Polysaccharide Biosynthesis Protein SpsA, Chain A"/>
    <property type="match status" value="1"/>
</dbReference>